<feature type="active site" description="Tele-phosphohistidine intermediate" evidence="1">
    <location>
        <position position="8"/>
    </location>
</feature>
<dbReference type="PANTHER" id="PTHR48100">
    <property type="entry name" value="BROAD-SPECIFICITY PHOSPHATASE YOR283W-RELATED"/>
    <property type="match status" value="1"/>
</dbReference>
<feature type="binding site" evidence="2">
    <location>
        <position position="92"/>
    </location>
    <ligand>
        <name>substrate</name>
    </ligand>
</feature>
<dbReference type="InterPro" id="IPR013078">
    <property type="entry name" value="His_Pase_superF_clade-1"/>
</dbReference>
<dbReference type="EMBL" id="VYKL01000015">
    <property type="protein sequence ID" value="KAA9025677.1"/>
    <property type="molecule type" value="Genomic_DNA"/>
</dbReference>
<name>A0A5J5HUT3_9BACI</name>
<comment type="caution">
    <text evidence="3">The sequence shown here is derived from an EMBL/GenBank/DDBJ whole genome shotgun (WGS) entry which is preliminary data.</text>
</comment>
<reference evidence="3 4" key="1">
    <citation type="submission" date="2019-09" db="EMBL/GenBank/DDBJ databases">
        <title>Whole genome sequences of isolates from the Mars Exploration Rovers.</title>
        <authorList>
            <person name="Seuylemezian A."/>
            <person name="Vaishampayan P."/>
        </authorList>
    </citation>
    <scope>NUCLEOTIDE SEQUENCE [LARGE SCALE GENOMIC DNA]</scope>
    <source>
        <strain evidence="3 4">MER_TA_151</strain>
    </source>
</reference>
<dbReference type="Pfam" id="PF00300">
    <property type="entry name" value="His_Phos_1"/>
    <property type="match status" value="1"/>
</dbReference>
<dbReference type="GO" id="GO:0016791">
    <property type="term" value="F:phosphatase activity"/>
    <property type="evidence" value="ECO:0007669"/>
    <property type="project" value="TreeGrafter"/>
</dbReference>
<feature type="binding site" evidence="2">
    <location>
        <position position="61"/>
    </location>
    <ligand>
        <name>substrate</name>
    </ligand>
</feature>
<evidence type="ECO:0000313" key="3">
    <source>
        <dbReference type="EMBL" id="KAA9025677.1"/>
    </source>
</evidence>
<dbReference type="InterPro" id="IPR029033">
    <property type="entry name" value="His_PPase_superfam"/>
</dbReference>
<organism evidence="3 4">
    <name type="scientific">Niallia endozanthoxylica</name>
    <dbReference type="NCBI Taxonomy" id="2036016"/>
    <lineage>
        <taxon>Bacteria</taxon>
        <taxon>Bacillati</taxon>
        <taxon>Bacillota</taxon>
        <taxon>Bacilli</taxon>
        <taxon>Bacillales</taxon>
        <taxon>Bacillaceae</taxon>
        <taxon>Niallia</taxon>
    </lineage>
</organism>
<evidence type="ECO:0000256" key="2">
    <source>
        <dbReference type="PIRSR" id="PIRSR613078-2"/>
    </source>
</evidence>
<dbReference type="OrthoDB" id="9782128at2"/>
<protein>
    <submittedName>
        <fullName evidence="3">Histidine phosphatase family protein</fullName>
    </submittedName>
</protein>
<dbReference type="AlphaFoldDB" id="A0A5J5HUT3"/>
<evidence type="ECO:0000313" key="4">
    <source>
        <dbReference type="Proteomes" id="UP000326671"/>
    </source>
</evidence>
<evidence type="ECO:0000256" key="1">
    <source>
        <dbReference type="PIRSR" id="PIRSR613078-1"/>
    </source>
</evidence>
<gene>
    <name evidence="3" type="ORF">F4V44_07220</name>
</gene>
<dbReference type="Proteomes" id="UP000326671">
    <property type="component" value="Unassembled WGS sequence"/>
</dbReference>
<dbReference type="SMART" id="SM00855">
    <property type="entry name" value="PGAM"/>
    <property type="match status" value="1"/>
</dbReference>
<dbReference type="RefSeq" id="WP_150439332.1">
    <property type="nucleotide sequence ID" value="NZ_VYKL01000015.1"/>
</dbReference>
<keyword evidence="4" id="KW-1185">Reference proteome</keyword>
<feature type="binding site" evidence="2">
    <location>
        <begin position="7"/>
        <end position="14"/>
    </location>
    <ligand>
        <name>substrate</name>
    </ligand>
</feature>
<dbReference type="CDD" id="cd07067">
    <property type="entry name" value="HP_PGM_like"/>
    <property type="match status" value="1"/>
</dbReference>
<proteinExistence type="predicted"/>
<dbReference type="InterPro" id="IPR050275">
    <property type="entry name" value="PGM_Phosphatase"/>
</dbReference>
<sequence length="176" mass="20447">MQATFIRHLPTEWNQKTWLQGRRDIDILPLTESLQDEIQENQLLLSSLSPFDLVVASTLKRTHQTALLYGYRPETETLLDELDFGSFEGRPKKELLEAYGSMWENNPREMVLGESIINLEKRVLSFLGKYRERKNILIFGHGSWIRAIISYAQNGHINDMNKIIVGNNECITLHFD</sequence>
<dbReference type="Gene3D" id="3.40.50.1240">
    <property type="entry name" value="Phosphoglycerate mutase-like"/>
    <property type="match status" value="1"/>
</dbReference>
<accession>A0A5J5HUT3</accession>
<feature type="active site" description="Proton donor/acceptor" evidence="1">
    <location>
        <position position="81"/>
    </location>
</feature>
<dbReference type="SUPFAM" id="SSF53254">
    <property type="entry name" value="Phosphoglycerate mutase-like"/>
    <property type="match status" value="1"/>
</dbReference>